<organism evidence="2 3">
    <name type="scientific">Tegillarca granosa</name>
    <name type="common">Malaysian cockle</name>
    <name type="synonym">Anadara granosa</name>
    <dbReference type="NCBI Taxonomy" id="220873"/>
    <lineage>
        <taxon>Eukaryota</taxon>
        <taxon>Metazoa</taxon>
        <taxon>Spiralia</taxon>
        <taxon>Lophotrochozoa</taxon>
        <taxon>Mollusca</taxon>
        <taxon>Bivalvia</taxon>
        <taxon>Autobranchia</taxon>
        <taxon>Pteriomorphia</taxon>
        <taxon>Arcoida</taxon>
        <taxon>Arcoidea</taxon>
        <taxon>Arcidae</taxon>
        <taxon>Tegillarca</taxon>
    </lineage>
</organism>
<feature type="region of interest" description="Disordered" evidence="1">
    <location>
        <begin position="104"/>
        <end position="126"/>
    </location>
</feature>
<comment type="caution">
    <text evidence="2">The sequence shown here is derived from an EMBL/GenBank/DDBJ whole genome shotgun (WGS) entry which is preliminary data.</text>
</comment>
<dbReference type="EMBL" id="JARBDR010000440">
    <property type="protein sequence ID" value="KAJ8312463.1"/>
    <property type="molecule type" value="Genomic_DNA"/>
</dbReference>
<proteinExistence type="predicted"/>
<protein>
    <submittedName>
        <fullName evidence="2">Uncharacterized protein</fullName>
    </submittedName>
</protein>
<reference evidence="2 3" key="1">
    <citation type="submission" date="2022-12" db="EMBL/GenBank/DDBJ databases">
        <title>Chromosome-level genome of Tegillarca granosa.</title>
        <authorList>
            <person name="Kim J."/>
        </authorList>
    </citation>
    <scope>NUCLEOTIDE SEQUENCE [LARGE SCALE GENOMIC DNA]</scope>
    <source>
        <strain evidence="2">Teg-2019</strain>
        <tissue evidence="2">Adductor muscle</tissue>
    </source>
</reference>
<dbReference type="Proteomes" id="UP001217089">
    <property type="component" value="Unassembled WGS sequence"/>
</dbReference>
<evidence type="ECO:0000256" key="1">
    <source>
        <dbReference type="SAM" id="MobiDB-lite"/>
    </source>
</evidence>
<accession>A0ABQ9FA11</accession>
<sequence length="140" mass="15745">MYDVTTVYPTGLHRRHTIHNDAKIQHVLIRYSGPLSPRPDDKDIRKSLQGLSSTVKKSPSGPMRPQPMRAEHSIHVQNDQDPNNTATNKGRTVLVKKFNKQMWRAPSGLPEGSEQRPFSPFGGTLPPSKIVKKKVVEVFV</sequence>
<evidence type="ECO:0000313" key="3">
    <source>
        <dbReference type="Proteomes" id="UP001217089"/>
    </source>
</evidence>
<keyword evidence="3" id="KW-1185">Reference proteome</keyword>
<feature type="compositionally biased region" description="Polar residues" evidence="1">
    <location>
        <begin position="75"/>
        <end position="90"/>
    </location>
</feature>
<gene>
    <name evidence="2" type="ORF">KUTeg_009836</name>
</gene>
<feature type="region of interest" description="Disordered" evidence="1">
    <location>
        <begin position="33"/>
        <end position="90"/>
    </location>
</feature>
<evidence type="ECO:0000313" key="2">
    <source>
        <dbReference type="EMBL" id="KAJ8312463.1"/>
    </source>
</evidence>
<name>A0ABQ9FA11_TEGGR</name>